<evidence type="ECO:0000256" key="4">
    <source>
        <dbReference type="ARBA" id="ARBA00022679"/>
    </source>
</evidence>
<evidence type="ECO:0000256" key="10">
    <source>
        <dbReference type="RuleBase" id="RU363063"/>
    </source>
</evidence>
<evidence type="ECO:0000256" key="5">
    <source>
        <dbReference type="ARBA" id="ARBA00022692"/>
    </source>
</evidence>
<dbReference type="AlphaFoldDB" id="A0A7E6F6H4"/>
<proteinExistence type="inferred from homology"/>
<feature type="transmembrane region" description="Helical" evidence="10">
    <location>
        <begin position="7"/>
        <end position="26"/>
    </location>
</feature>
<evidence type="ECO:0000313" key="12">
    <source>
        <dbReference type="RefSeq" id="XP_036362920.1"/>
    </source>
</evidence>
<name>A0A7E6F6H4_9MOLL</name>
<dbReference type="Pfam" id="PF01762">
    <property type="entry name" value="Galactosyl_T"/>
    <property type="match status" value="1"/>
</dbReference>
<evidence type="ECO:0000313" key="11">
    <source>
        <dbReference type="Proteomes" id="UP000515154"/>
    </source>
</evidence>
<evidence type="ECO:0000256" key="3">
    <source>
        <dbReference type="ARBA" id="ARBA00022676"/>
    </source>
</evidence>
<dbReference type="RefSeq" id="XP_036362920.1">
    <property type="nucleotide sequence ID" value="XM_036507027.1"/>
</dbReference>
<dbReference type="PANTHER" id="PTHR11214:SF314">
    <property type="entry name" value="HEXOSYLTRANSFERASE"/>
    <property type="match status" value="1"/>
</dbReference>
<evidence type="ECO:0000256" key="1">
    <source>
        <dbReference type="ARBA" id="ARBA00004323"/>
    </source>
</evidence>
<keyword evidence="9 10" id="KW-0472">Membrane</keyword>
<accession>A0A7E6F6H4</accession>
<evidence type="ECO:0000256" key="2">
    <source>
        <dbReference type="ARBA" id="ARBA00008661"/>
    </source>
</evidence>
<keyword evidence="4" id="KW-0808">Transferase</keyword>
<comment type="similarity">
    <text evidence="2 10">Belongs to the glycosyltransferase 31 family.</text>
</comment>
<keyword evidence="11" id="KW-1185">Reference proteome</keyword>
<sequence length="384" mass="45152">MWKRMKQAILIGLTIFNCWLFFRFFYIETETFKAPSKECNLEAWYLQNNSASNSFMPSIFSFGKQTYFDKRAKALENMKIVFRPQPSGSKVDPWYYHHHVPYQHSFKKVINEPTLCSQHEKVFLLYAVRTIYDHFDRREVLRNIFSNIPEDSCAKGVPIKHLFLFGKPNNSTIESLIQKESEMYHDILLEDFKESYVNVSIKAIMAWKYSVEFCANAEYVAVMNDEAFIDLNRIVSWLGHDLSKGKYDDHFALCYRIGDSPALHKHIKQFTYLDEEILYRGDFYPPYCHGFGYIAPINVINKLYLAALQNAYYMPTDVWIGVLAEMLNINIINHEHQYIFTGVLKHYASGKYQKSPTIVAICDFENLKSETGKLMRQLYQVIYN</sequence>
<evidence type="ECO:0000256" key="7">
    <source>
        <dbReference type="ARBA" id="ARBA00022989"/>
    </source>
</evidence>
<gene>
    <name evidence="12" type="primary">LOC118765303</name>
</gene>
<protein>
    <recommendedName>
        <fullName evidence="10">Hexosyltransferase</fullName>
        <ecNumber evidence="10">2.4.1.-</ecNumber>
    </recommendedName>
</protein>
<keyword evidence="3 10" id="KW-0328">Glycosyltransferase</keyword>
<dbReference type="Proteomes" id="UP000515154">
    <property type="component" value="Linkage group LG11"/>
</dbReference>
<evidence type="ECO:0000256" key="8">
    <source>
        <dbReference type="ARBA" id="ARBA00023034"/>
    </source>
</evidence>
<dbReference type="InterPro" id="IPR002659">
    <property type="entry name" value="Glyco_trans_31"/>
</dbReference>
<dbReference type="GO" id="GO:0016758">
    <property type="term" value="F:hexosyltransferase activity"/>
    <property type="evidence" value="ECO:0007669"/>
    <property type="project" value="InterPro"/>
</dbReference>
<organism evidence="11 12">
    <name type="scientific">Octopus sinensis</name>
    <name type="common">East Asian common octopus</name>
    <dbReference type="NCBI Taxonomy" id="2607531"/>
    <lineage>
        <taxon>Eukaryota</taxon>
        <taxon>Metazoa</taxon>
        <taxon>Spiralia</taxon>
        <taxon>Lophotrochozoa</taxon>
        <taxon>Mollusca</taxon>
        <taxon>Cephalopoda</taxon>
        <taxon>Coleoidea</taxon>
        <taxon>Octopodiformes</taxon>
        <taxon>Octopoda</taxon>
        <taxon>Incirrata</taxon>
        <taxon>Octopodidae</taxon>
        <taxon>Octopus</taxon>
    </lineage>
</organism>
<keyword evidence="6 10" id="KW-0735">Signal-anchor</keyword>
<dbReference type="Gene3D" id="3.90.550.50">
    <property type="match status" value="1"/>
</dbReference>
<reference evidence="12" key="1">
    <citation type="submission" date="2025-08" db="UniProtKB">
        <authorList>
            <consortium name="RefSeq"/>
        </authorList>
    </citation>
    <scope>IDENTIFICATION</scope>
</reference>
<evidence type="ECO:0000256" key="6">
    <source>
        <dbReference type="ARBA" id="ARBA00022968"/>
    </source>
</evidence>
<keyword evidence="7 10" id="KW-1133">Transmembrane helix</keyword>
<dbReference type="GO" id="GO:0000139">
    <property type="term" value="C:Golgi membrane"/>
    <property type="evidence" value="ECO:0007669"/>
    <property type="project" value="UniProtKB-SubCell"/>
</dbReference>
<keyword evidence="5 10" id="KW-0812">Transmembrane</keyword>
<dbReference type="KEGG" id="osn:118765303"/>
<comment type="subcellular location">
    <subcellularLocation>
        <location evidence="1 10">Golgi apparatus membrane</location>
        <topology evidence="1 10">Single-pass type II membrane protein</topology>
    </subcellularLocation>
</comment>
<dbReference type="PANTHER" id="PTHR11214">
    <property type="entry name" value="BETA-1,3-N-ACETYLGLUCOSAMINYLTRANSFERASE"/>
    <property type="match status" value="1"/>
</dbReference>
<dbReference type="EC" id="2.4.1.-" evidence="10"/>
<keyword evidence="8 10" id="KW-0333">Golgi apparatus</keyword>
<dbReference type="GO" id="GO:0006493">
    <property type="term" value="P:protein O-linked glycosylation"/>
    <property type="evidence" value="ECO:0007669"/>
    <property type="project" value="TreeGrafter"/>
</dbReference>
<evidence type="ECO:0000256" key="9">
    <source>
        <dbReference type="ARBA" id="ARBA00023136"/>
    </source>
</evidence>